<dbReference type="Proteomes" id="UP000192439">
    <property type="component" value="Chromosome"/>
</dbReference>
<name>A0AB33BWA4_MICA7</name>
<proteinExistence type="predicted"/>
<reference evidence="1 2" key="1">
    <citation type="journal article" date="2018" name="Harmful Algae">
        <title>The highly heterogeneous methylated genomes and diverse restriction-modification systems of bloom-forming Microcystis.</title>
        <authorList>
            <person name="Zhao L."/>
            <person name="Song Y."/>
            <person name="Li L."/>
            <person name="Gan N."/>
            <person name="Brand J.J."/>
            <person name="Song L."/>
        </authorList>
    </citation>
    <scope>NUCLEOTIDE SEQUENCE [LARGE SCALE GENOMIC DNA]</scope>
    <source>
        <strain evidence="1 2">PCC 7806SL</strain>
    </source>
</reference>
<evidence type="ECO:0000313" key="2">
    <source>
        <dbReference type="Proteomes" id="UP000192439"/>
    </source>
</evidence>
<accession>A0AB33BWA4</accession>
<sequence>MFDTKKPGCYDKVTRLLLLPRRFCSTFVLIKEKLMILQTASLSRQEQFVVPETPSLEDLERIIDRGQKAFYVVGTALKSIRDARLYQHQQNYPDFDSYCRERWDMSRRKADNFIRASVFIDNLRRNNCSELPSNESQIRPLLSIKSEEEQIEIWLDIIQSAPLGKITAKYVQEKVEQYNRNQKGNRTEKQSQIAPLIQQLEKSLAELDKKVAPLLDSNLSILSAIPTKLATIEYRVTELRNRVAESILADTNNCCPCCETELIQSMESCLCGWNQGVIRNSQHGK</sequence>
<protein>
    <submittedName>
        <fullName evidence="1">Uncharacterized protein</fullName>
    </submittedName>
</protein>
<dbReference type="EMBL" id="CP020771">
    <property type="protein sequence ID" value="ARI82533.1"/>
    <property type="molecule type" value="Genomic_DNA"/>
</dbReference>
<dbReference type="AlphaFoldDB" id="A0AB33BWA4"/>
<organism evidence="1 2">
    <name type="scientific">Microcystis aeruginosa PCC 7806SL</name>
    <dbReference type="NCBI Taxonomy" id="1903187"/>
    <lineage>
        <taxon>Bacteria</taxon>
        <taxon>Bacillati</taxon>
        <taxon>Cyanobacteriota</taxon>
        <taxon>Cyanophyceae</taxon>
        <taxon>Oscillatoriophycideae</taxon>
        <taxon>Chroococcales</taxon>
        <taxon>Microcystaceae</taxon>
        <taxon>Microcystis</taxon>
    </lineage>
</organism>
<keyword evidence="2" id="KW-1185">Reference proteome</keyword>
<evidence type="ECO:0000313" key="1">
    <source>
        <dbReference type="EMBL" id="ARI82533.1"/>
    </source>
</evidence>
<gene>
    <name evidence="1" type="ORF">BH695_3254</name>
</gene>